<dbReference type="GO" id="GO:0016787">
    <property type="term" value="F:hydrolase activity"/>
    <property type="evidence" value="ECO:0007669"/>
    <property type="project" value="UniProtKB-KW"/>
</dbReference>
<dbReference type="PANTHER" id="PTHR43155:SF2">
    <property type="entry name" value="CYCLIC DI-GMP PHOSPHODIESTERASE PA4108"/>
    <property type="match status" value="1"/>
</dbReference>
<evidence type="ECO:0000313" key="3">
    <source>
        <dbReference type="Proteomes" id="UP000593737"/>
    </source>
</evidence>
<dbReference type="InterPro" id="IPR003607">
    <property type="entry name" value="HD/PDEase_dom"/>
</dbReference>
<name>A0A7S8FFJ3_9BACT</name>
<organism evidence="2 3">
    <name type="scientific">Candidatus Nitrospira kreftii</name>
    <dbReference type="NCBI Taxonomy" id="2652173"/>
    <lineage>
        <taxon>Bacteria</taxon>
        <taxon>Pseudomonadati</taxon>
        <taxon>Nitrospirota</taxon>
        <taxon>Nitrospiria</taxon>
        <taxon>Nitrospirales</taxon>
        <taxon>Nitrospiraceae</taxon>
        <taxon>Nitrospira</taxon>
    </lineage>
</organism>
<dbReference type="InterPro" id="IPR037522">
    <property type="entry name" value="HD_GYP_dom"/>
</dbReference>
<dbReference type="PROSITE" id="PS51832">
    <property type="entry name" value="HD_GYP"/>
    <property type="match status" value="1"/>
</dbReference>
<dbReference type="SMART" id="SM00471">
    <property type="entry name" value="HDc"/>
    <property type="match status" value="1"/>
</dbReference>
<reference evidence="2 3" key="1">
    <citation type="journal article" date="2020" name="ISME J.">
        <title>Enrichment and physiological characterization of a novel comammox Nitrospira indicates ammonium inhibition of complete nitrification.</title>
        <authorList>
            <person name="Sakoula D."/>
            <person name="Koch H."/>
            <person name="Frank J."/>
            <person name="Jetten M.S.M."/>
            <person name="van Kessel M.A.H.J."/>
            <person name="Lucker S."/>
        </authorList>
    </citation>
    <scope>NUCLEOTIDE SEQUENCE [LARGE SCALE GENOMIC DNA]</scope>
    <source>
        <strain evidence="2">Comreactor17</strain>
    </source>
</reference>
<keyword evidence="2" id="KW-0378">Hydrolase</keyword>
<dbReference type="EMBL" id="CP047423">
    <property type="protein sequence ID" value="QPD04852.1"/>
    <property type="molecule type" value="Genomic_DNA"/>
</dbReference>
<evidence type="ECO:0000259" key="1">
    <source>
        <dbReference type="PROSITE" id="PS51832"/>
    </source>
</evidence>
<dbReference type="Proteomes" id="UP000593737">
    <property type="component" value="Chromosome"/>
</dbReference>
<evidence type="ECO:0000313" key="2">
    <source>
        <dbReference type="EMBL" id="QPD04852.1"/>
    </source>
</evidence>
<dbReference type="AlphaFoldDB" id="A0A7S8FFJ3"/>
<dbReference type="InterPro" id="IPR021812">
    <property type="entry name" value="DUF3391"/>
</dbReference>
<dbReference type="CDD" id="cd00077">
    <property type="entry name" value="HDc"/>
    <property type="match status" value="1"/>
</dbReference>
<proteinExistence type="predicted"/>
<dbReference type="Pfam" id="PF11871">
    <property type="entry name" value="DUF3391"/>
    <property type="match status" value="1"/>
</dbReference>
<protein>
    <submittedName>
        <fullName evidence="2">Putative Metal-dependent phosphohydrolase</fullName>
    </submittedName>
</protein>
<dbReference type="PANTHER" id="PTHR43155">
    <property type="entry name" value="CYCLIC DI-GMP PHOSPHODIESTERASE PA4108-RELATED"/>
    <property type="match status" value="1"/>
</dbReference>
<dbReference type="Gene3D" id="1.10.3210.10">
    <property type="entry name" value="Hypothetical protein af1432"/>
    <property type="match status" value="1"/>
</dbReference>
<dbReference type="SUPFAM" id="SSF109604">
    <property type="entry name" value="HD-domain/PDEase-like"/>
    <property type="match status" value="1"/>
</dbReference>
<accession>A0A7S8FFJ3</accession>
<dbReference type="Pfam" id="PF13487">
    <property type="entry name" value="HD_5"/>
    <property type="match status" value="1"/>
</dbReference>
<dbReference type="KEGG" id="nkf:Nkreftii_002626"/>
<feature type="domain" description="HD-GYP" evidence="1">
    <location>
        <begin position="143"/>
        <end position="340"/>
    </location>
</feature>
<gene>
    <name evidence="2" type="ORF">Nkreftii_002626</name>
</gene>
<sequence>MATKRIAIEQLIPGMFVVEMDVPWYRTPFLFHKRQINDLHTIELMKQHGIRMVTIDTSKGADLPSTTTQPSANVESVTSNVSLPEEPNTQQIIEHAHGDQPALIIYAQAQEAVERIFDDLERGVPPTPEATKAIVSNVLNQVLNDRAAIAIQVAVQKIKQFDRSLTTHALDACILSLIVAIESELDRPLQELVGMGALLHDAGYVRLPRNLVRKRDQCTGQDKTLLEQHCKLGVTLLSERPGMHEDVLRIVREHHERADKSGFPAGLDHDQISRLAQIVGIVDFYDGMVSRRGARPAMIPHDAVRQLFLAGERGQFEKTLVEVMIRSIGVYPVGSLVRLNTGEQAVVVGANPQQRLKPLVKVTTDPQGGSYATPIEIDLAAPSSDHTVRSVLRVLDPVRERVNIGIHLDTTLPRAA</sequence>